<evidence type="ECO:0000313" key="2">
    <source>
        <dbReference type="EMBL" id="OAT03526.1"/>
    </source>
</evidence>
<dbReference type="RefSeq" id="XP_031575689.1">
    <property type="nucleotide sequence ID" value="XM_031719801.1"/>
</dbReference>
<protein>
    <recommendedName>
        <fullName evidence="4">Ubiquitin-like protein smt3</fullName>
    </recommendedName>
</protein>
<gene>
    <name evidence="2" type="ORF">BDBG_00233</name>
</gene>
<accession>A0A179U6A3</accession>
<proteinExistence type="predicted"/>
<dbReference type="KEGG" id="bgh:BDBG_00233"/>
<dbReference type="VEuPathDB" id="FungiDB:BDBG_00233"/>
<dbReference type="EMBL" id="GG657448">
    <property type="protein sequence ID" value="OAT03526.1"/>
    <property type="molecule type" value="Genomic_DNA"/>
</dbReference>
<feature type="compositionally biased region" description="Basic and acidic residues" evidence="1">
    <location>
        <begin position="1"/>
        <end position="16"/>
    </location>
</feature>
<dbReference type="OrthoDB" id="5418203at2759"/>
<feature type="region of interest" description="Disordered" evidence="1">
    <location>
        <begin position="1"/>
        <end position="216"/>
    </location>
</feature>
<evidence type="ECO:0000313" key="3">
    <source>
        <dbReference type="Proteomes" id="UP000002038"/>
    </source>
</evidence>
<sequence>MAESHSKERNEADAKALLHASFKNLSINTDPTTKKTPPRKKSSPVTESWEDEPLSSPSSSSDEHEDGITPPASATLRSPITTTTTSSSTGSSTPSSQVQAGTHAPPPTPISPQNSSLPRWVPDLPSACNSIPPPRHAASTPSPPSGMERRPEKQTAVASRMIAGALGIRAPKRTEEQRAYDRAMREKEAKRRERERELANMRRMEEERAKAAVWEE</sequence>
<dbReference type="Proteomes" id="UP000002038">
    <property type="component" value="Unassembled WGS sequence"/>
</dbReference>
<evidence type="ECO:0000256" key="1">
    <source>
        <dbReference type="SAM" id="MobiDB-lite"/>
    </source>
</evidence>
<feature type="compositionally biased region" description="Basic and acidic residues" evidence="1">
    <location>
        <begin position="172"/>
        <end position="210"/>
    </location>
</feature>
<keyword evidence="3" id="KW-1185">Reference proteome</keyword>
<evidence type="ECO:0008006" key="4">
    <source>
        <dbReference type="Google" id="ProtNLM"/>
    </source>
</evidence>
<name>A0A179U6A3_BLAGS</name>
<organism evidence="2 3">
    <name type="scientific">Blastomyces gilchristii (strain SLH14081)</name>
    <name type="common">Blastomyces dermatitidis</name>
    <dbReference type="NCBI Taxonomy" id="559298"/>
    <lineage>
        <taxon>Eukaryota</taxon>
        <taxon>Fungi</taxon>
        <taxon>Dikarya</taxon>
        <taxon>Ascomycota</taxon>
        <taxon>Pezizomycotina</taxon>
        <taxon>Eurotiomycetes</taxon>
        <taxon>Eurotiomycetidae</taxon>
        <taxon>Onygenales</taxon>
        <taxon>Ajellomycetaceae</taxon>
        <taxon>Blastomyces</taxon>
    </lineage>
</organism>
<feature type="compositionally biased region" description="Low complexity" evidence="1">
    <location>
        <begin position="81"/>
        <end position="96"/>
    </location>
</feature>
<reference evidence="3" key="1">
    <citation type="journal article" date="2015" name="PLoS Genet.">
        <title>The dynamic genome and transcriptome of the human fungal pathogen Blastomyces and close relative Emmonsia.</title>
        <authorList>
            <person name="Munoz J.F."/>
            <person name="Gauthier G.M."/>
            <person name="Desjardins C.A."/>
            <person name="Gallo J.E."/>
            <person name="Holder J."/>
            <person name="Sullivan T.D."/>
            <person name="Marty A.J."/>
            <person name="Carmen J.C."/>
            <person name="Chen Z."/>
            <person name="Ding L."/>
            <person name="Gujja S."/>
            <person name="Magrini V."/>
            <person name="Misas E."/>
            <person name="Mitreva M."/>
            <person name="Priest M."/>
            <person name="Saif S."/>
            <person name="Whiston E.A."/>
            <person name="Young S."/>
            <person name="Zeng Q."/>
            <person name="Goldman W.E."/>
            <person name="Mardis E.R."/>
            <person name="Taylor J.W."/>
            <person name="McEwen J.G."/>
            <person name="Clay O.K."/>
            <person name="Klein B.S."/>
            <person name="Cuomo C.A."/>
        </authorList>
    </citation>
    <scope>NUCLEOTIDE SEQUENCE [LARGE SCALE GENOMIC DNA]</scope>
    <source>
        <strain evidence="3">SLH14081</strain>
    </source>
</reference>
<dbReference type="GeneID" id="42527963"/>
<dbReference type="AlphaFoldDB" id="A0A179U6A3"/>